<dbReference type="PANTHER" id="PTHR42852">
    <property type="entry name" value="THIOL:DISULFIDE INTERCHANGE PROTEIN DSBE"/>
    <property type="match status" value="1"/>
</dbReference>
<evidence type="ECO:0000313" key="5">
    <source>
        <dbReference type="EMBL" id="MDG0790117.1"/>
    </source>
</evidence>
<dbReference type="PANTHER" id="PTHR42852:SF13">
    <property type="entry name" value="PROTEIN DIPZ"/>
    <property type="match status" value="1"/>
</dbReference>
<feature type="domain" description="Thioredoxin" evidence="4">
    <location>
        <begin position="51"/>
        <end position="193"/>
    </location>
</feature>
<reference evidence="5 6" key="1">
    <citation type="submission" date="2022-10" db="EMBL/GenBank/DDBJ databases">
        <title>Comparative genomic analysis of Cohnella hashimotonis sp. nov., isolated from the International Space Station.</title>
        <authorList>
            <person name="Simpson A."/>
            <person name="Venkateswaran K."/>
        </authorList>
    </citation>
    <scope>NUCLEOTIDE SEQUENCE [LARGE SCALE GENOMIC DNA]</scope>
    <source>
        <strain evidence="5 6">DSM 18997</strain>
    </source>
</reference>
<dbReference type="GO" id="GO:0016491">
    <property type="term" value="F:oxidoreductase activity"/>
    <property type="evidence" value="ECO:0007669"/>
    <property type="project" value="InterPro"/>
</dbReference>
<evidence type="ECO:0000259" key="4">
    <source>
        <dbReference type="PROSITE" id="PS51352"/>
    </source>
</evidence>
<dbReference type="InterPro" id="IPR013766">
    <property type="entry name" value="Thioredoxin_domain"/>
</dbReference>
<sequence>MKRNVIIVVIFIVAIAGVLVYNLAGNGKGAREANSGSAVSENGGSPTKEAPTVGSLAPALELSSLDDSTTYALDPKAPQDKVLVINFWASWCGPCDVEAPDLVKLYEEYKGKIELYGVNATKYDTVRGAKDFVKEKAIPFPVLMDKDGKVGDAYKVFSYPISFIVDRHGIVRQRIEGAKSLKEWKTLIDEAMKDAA</sequence>
<dbReference type="GO" id="GO:0016209">
    <property type="term" value="F:antioxidant activity"/>
    <property type="evidence" value="ECO:0007669"/>
    <property type="project" value="InterPro"/>
</dbReference>
<dbReference type="InterPro" id="IPR017937">
    <property type="entry name" value="Thioredoxin_CS"/>
</dbReference>
<dbReference type="InterPro" id="IPR000866">
    <property type="entry name" value="AhpC/TSA"/>
</dbReference>
<accession>A0A9X4QLJ3</accession>
<dbReference type="RefSeq" id="WP_277563989.1">
    <property type="nucleotide sequence ID" value="NZ_JAPDHZ010000002.1"/>
</dbReference>
<evidence type="ECO:0000256" key="2">
    <source>
        <dbReference type="SAM" id="MobiDB-lite"/>
    </source>
</evidence>
<evidence type="ECO:0000313" key="6">
    <source>
        <dbReference type="Proteomes" id="UP001153387"/>
    </source>
</evidence>
<dbReference type="AlphaFoldDB" id="A0A9X4QLJ3"/>
<feature type="region of interest" description="Disordered" evidence="2">
    <location>
        <begin position="31"/>
        <end position="52"/>
    </location>
</feature>
<keyword evidence="6" id="KW-1185">Reference proteome</keyword>
<dbReference type="PROSITE" id="PS00194">
    <property type="entry name" value="THIOREDOXIN_1"/>
    <property type="match status" value="1"/>
</dbReference>
<keyword evidence="3" id="KW-0472">Membrane</keyword>
<dbReference type="Gene3D" id="3.40.30.10">
    <property type="entry name" value="Glutaredoxin"/>
    <property type="match status" value="1"/>
</dbReference>
<organism evidence="5 6">
    <name type="scientific">Cohnella ginsengisoli</name>
    <dbReference type="NCBI Taxonomy" id="425004"/>
    <lineage>
        <taxon>Bacteria</taxon>
        <taxon>Bacillati</taxon>
        <taxon>Bacillota</taxon>
        <taxon>Bacilli</taxon>
        <taxon>Bacillales</taxon>
        <taxon>Paenibacillaceae</taxon>
        <taxon>Cohnella</taxon>
    </lineage>
</organism>
<dbReference type="InterPro" id="IPR050553">
    <property type="entry name" value="Thioredoxin_ResA/DsbE_sf"/>
</dbReference>
<keyword evidence="3" id="KW-1133">Transmembrane helix</keyword>
<keyword evidence="1" id="KW-1015">Disulfide bond</keyword>
<proteinExistence type="predicted"/>
<feature type="compositionally biased region" description="Polar residues" evidence="2">
    <location>
        <begin position="34"/>
        <end position="45"/>
    </location>
</feature>
<dbReference type="PROSITE" id="PS51352">
    <property type="entry name" value="THIOREDOXIN_2"/>
    <property type="match status" value="1"/>
</dbReference>
<dbReference type="Proteomes" id="UP001153387">
    <property type="component" value="Unassembled WGS sequence"/>
</dbReference>
<keyword evidence="3" id="KW-0812">Transmembrane</keyword>
<protein>
    <submittedName>
        <fullName evidence="5">TlpA family protein disulfide reductase</fullName>
    </submittedName>
</protein>
<dbReference type="InterPro" id="IPR036249">
    <property type="entry name" value="Thioredoxin-like_sf"/>
</dbReference>
<dbReference type="EMBL" id="JAPDHZ010000002">
    <property type="protein sequence ID" value="MDG0790117.1"/>
    <property type="molecule type" value="Genomic_DNA"/>
</dbReference>
<dbReference type="SUPFAM" id="SSF52833">
    <property type="entry name" value="Thioredoxin-like"/>
    <property type="match status" value="1"/>
</dbReference>
<comment type="caution">
    <text evidence="5">The sequence shown here is derived from an EMBL/GenBank/DDBJ whole genome shotgun (WGS) entry which is preliminary data.</text>
</comment>
<dbReference type="CDD" id="cd02966">
    <property type="entry name" value="TlpA_like_family"/>
    <property type="match status" value="1"/>
</dbReference>
<evidence type="ECO:0000256" key="1">
    <source>
        <dbReference type="ARBA" id="ARBA00023157"/>
    </source>
</evidence>
<dbReference type="Pfam" id="PF00578">
    <property type="entry name" value="AhpC-TSA"/>
    <property type="match status" value="1"/>
</dbReference>
<feature type="transmembrane region" description="Helical" evidence="3">
    <location>
        <begin position="6"/>
        <end position="24"/>
    </location>
</feature>
<gene>
    <name evidence="5" type="ORF">OMP38_04055</name>
</gene>
<evidence type="ECO:0000256" key="3">
    <source>
        <dbReference type="SAM" id="Phobius"/>
    </source>
</evidence>
<name>A0A9X4QLJ3_9BACL</name>